<dbReference type="InterPro" id="IPR050598">
    <property type="entry name" value="AminoAcid_Transporter"/>
</dbReference>
<feature type="compositionally biased region" description="Polar residues" evidence="5">
    <location>
        <begin position="1"/>
        <end position="31"/>
    </location>
</feature>
<evidence type="ECO:0000256" key="5">
    <source>
        <dbReference type="SAM" id="MobiDB-lite"/>
    </source>
</evidence>
<evidence type="ECO:0000256" key="2">
    <source>
        <dbReference type="ARBA" id="ARBA00022692"/>
    </source>
</evidence>
<organism evidence="7 8">
    <name type="scientific">Orchesella dallaii</name>
    <dbReference type="NCBI Taxonomy" id="48710"/>
    <lineage>
        <taxon>Eukaryota</taxon>
        <taxon>Metazoa</taxon>
        <taxon>Ecdysozoa</taxon>
        <taxon>Arthropoda</taxon>
        <taxon>Hexapoda</taxon>
        <taxon>Collembola</taxon>
        <taxon>Entomobryomorpha</taxon>
        <taxon>Entomobryoidea</taxon>
        <taxon>Orchesellidae</taxon>
        <taxon>Orchesellinae</taxon>
        <taxon>Orchesella</taxon>
    </lineage>
</organism>
<dbReference type="Pfam" id="PF13520">
    <property type="entry name" value="AA_permease_2"/>
    <property type="match status" value="1"/>
</dbReference>
<keyword evidence="8" id="KW-1185">Reference proteome</keyword>
<feature type="transmembrane region" description="Helical" evidence="6">
    <location>
        <begin position="333"/>
        <end position="355"/>
    </location>
</feature>
<comment type="subcellular location">
    <subcellularLocation>
        <location evidence="1">Membrane</location>
        <topology evidence="1">Multi-pass membrane protein</topology>
    </subcellularLocation>
</comment>
<dbReference type="EMBL" id="CAXLJM020000043">
    <property type="protein sequence ID" value="CAL8109917.1"/>
    <property type="molecule type" value="Genomic_DNA"/>
</dbReference>
<dbReference type="PANTHER" id="PTHR11785">
    <property type="entry name" value="AMINO ACID TRANSPORTER"/>
    <property type="match status" value="1"/>
</dbReference>
<dbReference type="InterPro" id="IPR002293">
    <property type="entry name" value="AA/rel_permease1"/>
</dbReference>
<reference evidence="7 8" key="1">
    <citation type="submission" date="2024-08" db="EMBL/GenBank/DDBJ databases">
        <authorList>
            <person name="Cucini C."/>
            <person name="Frati F."/>
        </authorList>
    </citation>
    <scope>NUCLEOTIDE SEQUENCE [LARGE SCALE GENOMIC DNA]</scope>
</reference>
<feature type="transmembrane region" description="Helical" evidence="6">
    <location>
        <begin position="63"/>
        <end position="83"/>
    </location>
</feature>
<feature type="transmembrane region" description="Helical" evidence="6">
    <location>
        <begin position="409"/>
        <end position="434"/>
    </location>
</feature>
<dbReference type="PANTHER" id="PTHR11785:SF535">
    <property type="entry name" value="GH08870P"/>
    <property type="match status" value="1"/>
</dbReference>
<feature type="transmembrane region" description="Helical" evidence="6">
    <location>
        <begin position="292"/>
        <end position="313"/>
    </location>
</feature>
<name>A0ABP1QQ25_9HEXA</name>
<dbReference type="Gene3D" id="1.20.1740.10">
    <property type="entry name" value="Amino acid/polyamine transporter I"/>
    <property type="match status" value="1"/>
</dbReference>
<accession>A0ABP1QQ25</accession>
<evidence type="ECO:0000256" key="4">
    <source>
        <dbReference type="ARBA" id="ARBA00023136"/>
    </source>
</evidence>
<feature type="transmembrane region" description="Helical" evidence="6">
    <location>
        <begin position="246"/>
        <end position="271"/>
    </location>
</feature>
<dbReference type="PIRSF" id="PIRSF006060">
    <property type="entry name" value="AA_transporter"/>
    <property type="match status" value="1"/>
</dbReference>
<dbReference type="Proteomes" id="UP001642540">
    <property type="component" value="Unassembled WGS sequence"/>
</dbReference>
<feature type="transmembrane region" description="Helical" evidence="6">
    <location>
        <begin position="213"/>
        <end position="234"/>
    </location>
</feature>
<protein>
    <recommendedName>
        <fullName evidence="9">Y+L amino acid transporter 2</fullName>
    </recommendedName>
</protein>
<sequence length="520" mass="57113">MTAVSKGNGSESQEQNGNNVTSIENDKNTSPSQKEGRKKSKSKTSKILSDLEKDDTINLKREIGLLEAVAITVGSIIGSGIFISPKGIVQHVGSIGASLVIWVISGVISLMGAFCYADLGTAFPSAGGAYTYLFESFGPTVAFLYLWFTNIVHVPLSNAILGLAFAKYVIQPFFPIGCYIPDLAVRLLSMTAIMVLTAINCQGVRQASKVINVFMYLKIFALGLIIAAGVLVVATGQQTQENFENLWTGTVITAESVVYSLFSGSFAFGGWQAMSTMMEELKEPQRNLPRAIFISIGIVTFVYVLTNLAYFTVLTPAEMISSDAVAVTFIDKFWGSFVWVVPVFVAVSTFGSLGIHIMTTARYCYVGARCGHFPNAIGLISIDHHTPISSIVFLSALSILFMYTSDLFALINLLAIVVSLWQTLIYASLVYFHWMRKDLERPFKVPVILPILNLLIYLFSFIIPVYLDPMNGAISVLLILPGVPLYYLIVATEKAHPWIRKIDEWTTITTQKLLMSLKED</sequence>
<comment type="caution">
    <text evidence="7">The sequence shown here is derived from an EMBL/GenBank/DDBJ whole genome shotgun (WGS) entry which is preliminary data.</text>
</comment>
<evidence type="ECO:0000313" key="8">
    <source>
        <dbReference type="Proteomes" id="UP001642540"/>
    </source>
</evidence>
<evidence type="ECO:0000256" key="6">
    <source>
        <dbReference type="SAM" id="Phobius"/>
    </source>
</evidence>
<gene>
    <name evidence="7" type="ORF">ODALV1_LOCUS13810</name>
</gene>
<feature type="region of interest" description="Disordered" evidence="5">
    <location>
        <begin position="1"/>
        <end position="46"/>
    </location>
</feature>
<keyword evidence="4 6" id="KW-0472">Membrane</keyword>
<keyword evidence="2 6" id="KW-0812">Transmembrane</keyword>
<proteinExistence type="predicted"/>
<feature type="transmembrane region" description="Helical" evidence="6">
    <location>
        <begin position="473"/>
        <end position="491"/>
    </location>
</feature>
<feature type="transmembrane region" description="Helical" evidence="6">
    <location>
        <begin position="129"/>
        <end position="148"/>
    </location>
</feature>
<feature type="transmembrane region" description="Helical" evidence="6">
    <location>
        <begin position="376"/>
        <end position="403"/>
    </location>
</feature>
<evidence type="ECO:0000313" key="7">
    <source>
        <dbReference type="EMBL" id="CAL8109917.1"/>
    </source>
</evidence>
<evidence type="ECO:0008006" key="9">
    <source>
        <dbReference type="Google" id="ProtNLM"/>
    </source>
</evidence>
<evidence type="ECO:0000256" key="1">
    <source>
        <dbReference type="ARBA" id="ARBA00004141"/>
    </source>
</evidence>
<feature type="transmembrane region" description="Helical" evidence="6">
    <location>
        <begin position="95"/>
        <end position="117"/>
    </location>
</feature>
<evidence type="ECO:0000256" key="3">
    <source>
        <dbReference type="ARBA" id="ARBA00022989"/>
    </source>
</evidence>
<keyword evidence="3 6" id="KW-1133">Transmembrane helix</keyword>
<feature type="transmembrane region" description="Helical" evidence="6">
    <location>
        <begin position="446"/>
        <end position="467"/>
    </location>
</feature>